<feature type="compositionally biased region" description="Low complexity" evidence="3">
    <location>
        <begin position="801"/>
        <end position="814"/>
    </location>
</feature>
<dbReference type="PANTHER" id="PTHR46910">
    <property type="entry name" value="TRANSCRIPTION FACTOR PDR1"/>
    <property type="match status" value="1"/>
</dbReference>
<comment type="caution">
    <text evidence="5">The sequence shown here is derived from an EMBL/GenBank/DDBJ whole genome shotgun (WGS) entry which is preliminary data.</text>
</comment>
<keyword evidence="2" id="KW-0539">Nucleus</keyword>
<dbReference type="EMBL" id="BPWL01000002">
    <property type="protein sequence ID" value="GJJ07349.1"/>
    <property type="molecule type" value="Genomic_DNA"/>
</dbReference>
<feature type="domain" description="Zn(2)-C6 fungal-type" evidence="4">
    <location>
        <begin position="35"/>
        <end position="65"/>
    </location>
</feature>
<feature type="region of interest" description="Disordered" evidence="3">
    <location>
        <begin position="800"/>
        <end position="822"/>
    </location>
</feature>
<dbReference type="PANTHER" id="PTHR46910:SF1">
    <property type="entry name" value="MISCELLANEOUS ZN(II)2CYS6 TRANSCRIPTION FACTOR (EUROFUNG)-RELATED"/>
    <property type="match status" value="1"/>
</dbReference>
<gene>
    <name evidence="5" type="ORF">Clacol_001550</name>
</gene>
<dbReference type="GO" id="GO:0006351">
    <property type="term" value="P:DNA-templated transcription"/>
    <property type="evidence" value="ECO:0007669"/>
    <property type="project" value="InterPro"/>
</dbReference>
<dbReference type="Proteomes" id="UP001050691">
    <property type="component" value="Unassembled WGS sequence"/>
</dbReference>
<evidence type="ECO:0000256" key="3">
    <source>
        <dbReference type="SAM" id="MobiDB-lite"/>
    </source>
</evidence>
<feature type="compositionally biased region" description="Polar residues" evidence="3">
    <location>
        <begin position="666"/>
        <end position="685"/>
    </location>
</feature>
<keyword evidence="1" id="KW-0479">Metal-binding</keyword>
<dbReference type="GO" id="GO:0008270">
    <property type="term" value="F:zinc ion binding"/>
    <property type="evidence" value="ECO:0007669"/>
    <property type="project" value="InterPro"/>
</dbReference>
<feature type="region of interest" description="Disordered" evidence="3">
    <location>
        <begin position="1"/>
        <end position="24"/>
    </location>
</feature>
<dbReference type="CDD" id="cd12148">
    <property type="entry name" value="fungal_TF_MHR"/>
    <property type="match status" value="1"/>
</dbReference>
<dbReference type="PROSITE" id="PS00463">
    <property type="entry name" value="ZN2_CY6_FUNGAL_1"/>
    <property type="match status" value="1"/>
</dbReference>
<dbReference type="InterPro" id="IPR007219">
    <property type="entry name" value="XnlR_reg_dom"/>
</dbReference>
<reference evidence="5" key="1">
    <citation type="submission" date="2021-10" db="EMBL/GenBank/DDBJ databases">
        <title>De novo Genome Assembly of Clathrus columnatus (Basidiomycota, Fungi) Using Illumina and Nanopore Sequence Data.</title>
        <authorList>
            <person name="Ogiso-Tanaka E."/>
            <person name="Itagaki H."/>
            <person name="Hosoya T."/>
            <person name="Hosaka K."/>
        </authorList>
    </citation>
    <scope>NUCLEOTIDE SEQUENCE</scope>
    <source>
        <strain evidence="5">MO-923</strain>
    </source>
</reference>
<name>A0AAV4ZYH1_9AGAM</name>
<evidence type="ECO:0000313" key="6">
    <source>
        <dbReference type="Proteomes" id="UP001050691"/>
    </source>
</evidence>
<dbReference type="GO" id="GO:0003677">
    <property type="term" value="F:DNA binding"/>
    <property type="evidence" value="ECO:0007669"/>
    <property type="project" value="InterPro"/>
</dbReference>
<feature type="compositionally biased region" description="Basic and acidic residues" evidence="3">
    <location>
        <begin position="8"/>
        <end position="18"/>
    </location>
</feature>
<protein>
    <recommendedName>
        <fullName evidence="4">Zn(2)-C6 fungal-type domain-containing protein</fullName>
    </recommendedName>
</protein>
<dbReference type="PROSITE" id="PS50048">
    <property type="entry name" value="ZN2_CY6_FUNGAL_2"/>
    <property type="match status" value="1"/>
</dbReference>
<dbReference type="SMART" id="SM00066">
    <property type="entry name" value="GAL4"/>
    <property type="match status" value="1"/>
</dbReference>
<dbReference type="CDD" id="cd00067">
    <property type="entry name" value="GAL4"/>
    <property type="match status" value="1"/>
</dbReference>
<dbReference type="Pfam" id="PF00172">
    <property type="entry name" value="Zn_clus"/>
    <property type="match status" value="1"/>
</dbReference>
<dbReference type="GO" id="GO:0000981">
    <property type="term" value="F:DNA-binding transcription factor activity, RNA polymerase II-specific"/>
    <property type="evidence" value="ECO:0007669"/>
    <property type="project" value="InterPro"/>
</dbReference>
<dbReference type="SMART" id="SM00906">
    <property type="entry name" value="Fungal_trans"/>
    <property type="match status" value="1"/>
</dbReference>
<dbReference type="SUPFAM" id="SSF57701">
    <property type="entry name" value="Zn2/Cys6 DNA-binding domain"/>
    <property type="match status" value="1"/>
</dbReference>
<evidence type="ECO:0000256" key="2">
    <source>
        <dbReference type="ARBA" id="ARBA00023242"/>
    </source>
</evidence>
<organism evidence="5 6">
    <name type="scientific">Clathrus columnatus</name>
    <dbReference type="NCBI Taxonomy" id="1419009"/>
    <lineage>
        <taxon>Eukaryota</taxon>
        <taxon>Fungi</taxon>
        <taxon>Dikarya</taxon>
        <taxon>Basidiomycota</taxon>
        <taxon>Agaricomycotina</taxon>
        <taxon>Agaricomycetes</taxon>
        <taxon>Phallomycetidae</taxon>
        <taxon>Phallales</taxon>
        <taxon>Clathraceae</taxon>
        <taxon>Clathrus</taxon>
    </lineage>
</organism>
<dbReference type="Pfam" id="PF04082">
    <property type="entry name" value="Fungal_trans"/>
    <property type="match status" value="1"/>
</dbReference>
<dbReference type="InterPro" id="IPR036864">
    <property type="entry name" value="Zn2-C6_fun-type_DNA-bd_sf"/>
</dbReference>
<evidence type="ECO:0000256" key="1">
    <source>
        <dbReference type="ARBA" id="ARBA00022723"/>
    </source>
</evidence>
<dbReference type="Gene3D" id="4.10.240.10">
    <property type="entry name" value="Zn(2)-C6 fungal-type DNA-binding domain"/>
    <property type="match status" value="1"/>
</dbReference>
<keyword evidence="6" id="KW-1185">Reference proteome</keyword>
<dbReference type="InterPro" id="IPR050987">
    <property type="entry name" value="AtrR-like"/>
</dbReference>
<feature type="region of interest" description="Disordered" evidence="3">
    <location>
        <begin position="663"/>
        <end position="696"/>
    </location>
</feature>
<evidence type="ECO:0000313" key="5">
    <source>
        <dbReference type="EMBL" id="GJJ07349.1"/>
    </source>
</evidence>
<sequence length="871" mass="96124">MTNPSKKPKLENALEHQLTDPSKPLPLQRRRVWRACESCRRKKIKCDGREPTCGQCLSSKATCNWIQTKDRAALSRHYVQELEQRLLHMESLLTKVVSQSQESEPKEHSGEGPVSHIPAEAKAQALRAISPLQDMPDSPADSTAVKAEDDDEGQLRDQLGQLALDDHGHLRWIGSSSTMSLIQSFRASMAEPVDQYSSADDILTADSMGNLLYFPSGLGFGKVRALPGPQEVEYPERDLADKLVAAYFEHLHFQLPVVDKPTFLRQYEELMSMSISERADAGYVSVLFGVFACAARIVEDERLVLEGGDGGMAMVYYESGFLIASHGSRAMILYYIGHTNTQLAQVQCFVILSSFLCSVNCLPQAWLVIGQAVRIAQDLGLHRTPKHLRLSHVEKQTRRKVWWSVYTLDRMLAIALGRPLGVDDRDCDTEFPIQVDDDNLKSFLDGTLPPQLDPSPMAGFVALSALFKIGGEVLRRVYCAKSNYIPEVDLQLAIDELDAQLTDWCNRLPAAFKSLPNNEQQTRIGSTLASSYYAILITLHRKSLSPRRITRNHSLSGSTSAAKAVQSARACIRLAPTAKDVIPPSHHLAFFVQFLSTSAVIDLLFAMHAPDENVGNTAMNEVQQALRTLQTLEGQWPGARKCTELLDSLVEIARGVMSRIKGGQPMYTTSTDSPARTNTSFASVPNPQPPISQEGKFLHSSQPAKRGMLKRSRQYDDVQSHSLESTPIPAMSDPIPPERYQQSTFLPDSTPTFSYISQMPSDHILESPTSNGWSSSYIDQVSFQQAPISNLGVDPRFLTYSPPGAGDAGSAGSTPPLPPPFDASGLPFAGLDFLHSFTPGEPSTEVFWQNIGSGAFNVDPELHFAFQENPR</sequence>
<proteinExistence type="predicted"/>
<evidence type="ECO:0000259" key="4">
    <source>
        <dbReference type="PROSITE" id="PS50048"/>
    </source>
</evidence>
<dbReference type="AlphaFoldDB" id="A0AAV4ZYH1"/>
<feature type="region of interest" description="Disordered" evidence="3">
    <location>
        <begin position="132"/>
        <end position="152"/>
    </location>
</feature>
<accession>A0AAV4ZYH1</accession>
<dbReference type="InterPro" id="IPR001138">
    <property type="entry name" value="Zn2Cys6_DnaBD"/>
</dbReference>